<proteinExistence type="predicted"/>
<dbReference type="Proteomes" id="UP000464314">
    <property type="component" value="Chromosome"/>
</dbReference>
<accession>A0A6P1TJV5</accession>
<protein>
    <submittedName>
        <fullName evidence="1">Uncharacterized protein</fullName>
    </submittedName>
</protein>
<gene>
    <name evidence="1" type="ORF">Ana3638_12410</name>
</gene>
<name>A0A6P1TJV5_9FIRM</name>
<dbReference type="AlphaFoldDB" id="A0A6P1TJV5"/>
<organism evidence="1 2">
    <name type="scientific">Anaerocolumna sedimenticola</name>
    <dbReference type="NCBI Taxonomy" id="2696063"/>
    <lineage>
        <taxon>Bacteria</taxon>
        <taxon>Bacillati</taxon>
        <taxon>Bacillota</taxon>
        <taxon>Clostridia</taxon>
        <taxon>Lachnospirales</taxon>
        <taxon>Lachnospiraceae</taxon>
        <taxon>Anaerocolumna</taxon>
    </lineage>
</organism>
<dbReference type="RefSeq" id="WP_161838305.1">
    <property type="nucleotide sequence ID" value="NZ_CP048000.1"/>
</dbReference>
<reference evidence="1 2" key="1">
    <citation type="submission" date="2020-01" db="EMBL/GenBank/DDBJ databases">
        <title>Genome analysis of Anaerocolumna sp. CBA3638.</title>
        <authorList>
            <person name="Kim J."/>
            <person name="Roh S.W."/>
        </authorList>
    </citation>
    <scope>NUCLEOTIDE SEQUENCE [LARGE SCALE GENOMIC DNA]</scope>
    <source>
        <strain evidence="1 2">CBA3638</strain>
    </source>
</reference>
<evidence type="ECO:0000313" key="1">
    <source>
        <dbReference type="EMBL" id="QHQ61480.1"/>
    </source>
</evidence>
<dbReference type="KEGG" id="anr:Ana3638_12410"/>
<sequence length="94" mass="10463">MKNIMSINLGITISIEAKLKDWIGACLQAQRYLCFSDYSYVALPSETIKNVNLSILQESGIGLLSVHGKKVEEILPAKKSISCDYGLKYICKSY</sequence>
<dbReference type="EMBL" id="CP048000">
    <property type="protein sequence ID" value="QHQ61480.1"/>
    <property type="molecule type" value="Genomic_DNA"/>
</dbReference>
<keyword evidence="2" id="KW-1185">Reference proteome</keyword>
<evidence type="ECO:0000313" key="2">
    <source>
        <dbReference type="Proteomes" id="UP000464314"/>
    </source>
</evidence>